<evidence type="ECO:0000259" key="9">
    <source>
        <dbReference type="Pfam" id="PF01431"/>
    </source>
</evidence>
<dbReference type="KEGG" id="obi:106876206"/>
<dbReference type="Pfam" id="PF05649">
    <property type="entry name" value="Peptidase_M13_N"/>
    <property type="match status" value="1"/>
</dbReference>
<keyword evidence="6" id="KW-0862">Zinc</keyword>
<accession>A0A0L8GKR8</accession>
<evidence type="ECO:0000256" key="6">
    <source>
        <dbReference type="ARBA" id="ARBA00022833"/>
    </source>
</evidence>
<comment type="cofactor">
    <cofactor evidence="1">
        <name>Zn(2+)</name>
        <dbReference type="ChEBI" id="CHEBI:29105"/>
    </cofactor>
</comment>
<dbReference type="AlphaFoldDB" id="A0A0L8GKR8"/>
<feature type="domain" description="Peptidase M13 N-terminal" evidence="10">
    <location>
        <begin position="76"/>
        <end position="441"/>
    </location>
</feature>
<reference evidence="11" key="1">
    <citation type="submission" date="2015-07" db="EMBL/GenBank/DDBJ databases">
        <title>MeaNS - Measles Nucleotide Surveillance Program.</title>
        <authorList>
            <person name="Tran T."/>
            <person name="Druce J."/>
        </authorList>
    </citation>
    <scope>NUCLEOTIDE SEQUENCE</scope>
    <source>
        <strain evidence="11">UCB-OBI-ISO-001</strain>
        <tissue evidence="11">Gonad</tissue>
    </source>
</reference>
<keyword evidence="7" id="KW-0482">Metalloprotease</keyword>
<dbReference type="Gene3D" id="1.10.1380.10">
    <property type="entry name" value="Neutral endopeptidase , domain2"/>
    <property type="match status" value="1"/>
</dbReference>
<dbReference type="InterPro" id="IPR008753">
    <property type="entry name" value="Peptidase_M13_N"/>
</dbReference>
<protein>
    <recommendedName>
        <fullName evidence="12">Peptidase M13 N-terminal domain-containing protein</fullName>
    </recommendedName>
</protein>
<keyword evidence="3" id="KW-0645">Protease</keyword>
<evidence type="ECO:0000256" key="4">
    <source>
        <dbReference type="ARBA" id="ARBA00022723"/>
    </source>
</evidence>
<evidence type="ECO:0000259" key="10">
    <source>
        <dbReference type="Pfam" id="PF05649"/>
    </source>
</evidence>
<evidence type="ECO:0000256" key="7">
    <source>
        <dbReference type="ARBA" id="ARBA00023049"/>
    </source>
</evidence>
<keyword evidence="5" id="KW-0378">Hydrolase</keyword>
<dbReference type="Pfam" id="PF01431">
    <property type="entry name" value="Peptidase_M13"/>
    <property type="match status" value="1"/>
</dbReference>
<dbReference type="PROSITE" id="PS51885">
    <property type="entry name" value="NEPRILYSIN"/>
    <property type="match status" value="1"/>
</dbReference>
<dbReference type="GO" id="GO:0005886">
    <property type="term" value="C:plasma membrane"/>
    <property type="evidence" value="ECO:0007669"/>
    <property type="project" value="TreeGrafter"/>
</dbReference>
<sequence>METGEKAKGSFATNKEKWLTVILIILVICVLGLVIAVIILAIPKDEHAKGEKPCLTEKCLKVAVTMMNKIDNNIKPCDDFWKYACGDYIKRHPVFPFENDTIYSSFQEIMTKTNRRQLVLLTEENTNDTISSVKKIKKFFKTCIDPDMSENKTVEQAMWRAIEFGGIPIVTGNMDENVTRIELITNFAKYFASVSFLTLDPNRNFHTGDGNMLYLSLVQTYDTETVLKYIESIANQTNQTDSYNLTEITSFMETYKELADSSASVIDAKAITETKPRNLSVILKNFPNFDLESYINGILSIGDTKVENDSAIVILGEEQFQNLTRLLSETSLQTLLNIMSTSLFIEMQSIIEPSLARTKLHGDKLKTEKTRANHCLKLCTTYAPRVIGRMYVDKYFPKENRKKSNEIADYMGKALITVLEKNDWLDEQSKEQVLGKAKELLKRKSIGYDLKLTSDEFLEKRFENVLVNDNLYDNNFEYKRAFLRSKMKLFSETDLEDSAIINTFDVNAVYNSMFNTVSIPAAMLQPPMFDMDVAEEINFGGIGTIIGHEMMHAFDTSGIKYDGKGNLRNILTNNSQAKFDERAKQLIDAYSNFLMPRVNETVNGSLTIGENIADVSGMKVSYLAYNMWLSDKKSKNGTFPNLSLSREQLFFTAFSQIWCEIRSNDMLKTQLKTDVHSPAKARTMVTLQNFKWFSHEYHCTPDSKMNPSKKIEIW</sequence>
<keyword evidence="8" id="KW-0812">Transmembrane</keyword>
<dbReference type="SUPFAM" id="SSF55486">
    <property type="entry name" value="Metalloproteases ('zincins'), catalytic domain"/>
    <property type="match status" value="1"/>
</dbReference>
<dbReference type="GO" id="GO:0046872">
    <property type="term" value="F:metal ion binding"/>
    <property type="evidence" value="ECO:0007669"/>
    <property type="project" value="UniProtKB-KW"/>
</dbReference>
<proteinExistence type="inferred from homology"/>
<feature type="transmembrane region" description="Helical" evidence="8">
    <location>
        <begin position="21"/>
        <end position="42"/>
    </location>
</feature>
<feature type="domain" description="Peptidase M13 C-terminal" evidence="9">
    <location>
        <begin position="507"/>
        <end position="712"/>
    </location>
</feature>
<name>A0A0L8GKR8_OCTBM</name>
<dbReference type="Gene3D" id="3.40.390.10">
    <property type="entry name" value="Collagenase (Catalytic Domain)"/>
    <property type="match status" value="1"/>
</dbReference>
<comment type="similarity">
    <text evidence="2">Belongs to the peptidase M13 family.</text>
</comment>
<dbReference type="PRINTS" id="PR00786">
    <property type="entry name" value="NEPRILYSIN"/>
</dbReference>
<evidence type="ECO:0000256" key="1">
    <source>
        <dbReference type="ARBA" id="ARBA00001947"/>
    </source>
</evidence>
<evidence type="ECO:0000256" key="8">
    <source>
        <dbReference type="SAM" id="Phobius"/>
    </source>
</evidence>
<keyword evidence="8" id="KW-0472">Membrane</keyword>
<evidence type="ECO:0000256" key="5">
    <source>
        <dbReference type="ARBA" id="ARBA00022801"/>
    </source>
</evidence>
<evidence type="ECO:0000313" key="11">
    <source>
        <dbReference type="EMBL" id="KOF77543.1"/>
    </source>
</evidence>
<evidence type="ECO:0008006" key="12">
    <source>
        <dbReference type="Google" id="ProtNLM"/>
    </source>
</evidence>
<dbReference type="PANTHER" id="PTHR11733">
    <property type="entry name" value="ZINC METALLOPROTEASE FAMILY M13 NEPRILYSIN-RELATED"/>
    <property type="match status" value="1"/>
</dbReference>
<dbReference type="InterPro" id="IPR000718">
    <property type="entry name" value="Peptidase_M13"/>
</dbReference>
<organism evidence="11">
    <name type="scientific">Octopus bimaculoides</name>
    <name type="common">California two-spotted octopus</name>
    <dbReference type="NCBI Taxonomy" id="37653"/>
    <lineage>
        <taxon>Eukaryota</taxon>
        <taxon>Metazoa</taxon>
        <taxon>Spiralia</taxon>
        <taxon>Lophotrochozoa</taxon>
        <taxon>Mollusca</taxon>
        <taxon>Cephalopoda</taxon>
        <taxon>Coleoidea</taxon>
        <taxon>Octopodiformes</taxon>
        <taxon>Octopoda</taxon>
        <taxon>Incirrata</taxon>
        <taxon>Octopodidae</taxon>
        <taxon>Octopus</taxon>
    </lineage>
</organism>
<dbReference type="InterPro" id="IPR018497">
    <property type="entry name" value="Peptidase_M13_C"/>
</dbReference>
<dbReference type="EMBL" id="KQ421403">
    <property type="protein sequence ID" value="KOF77543.1"/>
    <property type="molecule type" value="Genomic_DNA"/>
</dbReference>
<gene>
    <name evidence="11" type="ORF">OCBIM_22031990mg</name>
</gene>
<keyword evidence="4" id="KW-0479">Metal-binding</keyword>
<dbReference type="InterPro" id="IPR024079">
    <property type="entry name" value="MetalloPept_cat_dom_sf"/>
</dbReference>
<evidence type="ECO:0000256" key="3">
    <source>
        <dbReference type="ARBA" id="ARBA00022670"/>
    </source>
</evidence>
<evidence type="ECO:0000256" key="2">
    <source>
        <dbReference type="ARBA" id="ARBA00007357"/>
    </source>
</evidence>
<dbReference type="OrthoDB" id="6475849at2759"/>
<dbReference type="PANTHER" id="PTHR11733:SF167">
    <property type="entry name" value="FI17812P1-RELATED"/>
    <property type="match status" value="1"/>
</dbReference>
<dbReference type="GO" id="GO:0016485">
    <property type="term" value="P:protein processing"/>
    <property type="evidence" value="ECO:0007669"/>
    <property type="project" value="TreeGrafter"/>
</dbReference>
<dbReference type="InterPro" id="IPR042089">
    <property type="entry name" value="Peptidase_M13_dom_2"/>
</dbReference>
<keyword evidence="8" id="KW-1133">Transmembrane helix</keyword>
<dbReference type="GO" id="GO:0004222">
    <property type="term" value="F:metalloendopeptidase activity"/>
    <property type="evidence" value="ECO:0007669"/>
    <property type="project" value="InterPro"/>
</dbReference>
<dbReference type="CDD" id="cd08662">
    <property type="entry name" value="M13"/>
    <property type="match status" value="1"/>
</dbReference>